<evidence type="ECO:0000313" key="9">
    <source>
        <dbReference type="EMBL" id="KAK8962508.1"/>
    </source>
</evidence>
<reference evidence="9 10" key="1">
    <citation type="journal article" date="2022" name="Nat. Plants">
        <title>Genomes of leafy and leafless Platanthera orchids illuminate the evolution of mycoheterotrophy.</title>
        <authorList>
            <person name="Li M.H."/>
            <person name="Liu K.W."/>
            <person name="Li Z."/>
            <person name="Lu H.C."/>
            <person name="Ye Q.L."/>
            <person name="Zhang D."/>
            <person name="Wang J.Y."/>
            <person name="Li Y.F."/>
            <person name="Zhong Z.M."/>
            <person name="Liu X."/>
            <person name="Yu X."/>
            <person name="Liu D.K."/>
            <person name="Tu X.D."/>
            <person name="Liu B."/>
            <person name="Hao Y."/>
            <person name="Liao X.Y."/>
            <person name="Jiang Y.T."/>
            <person name="Sun W.H."/>
            <person name="Chen J."/>
            <person name="Chen Y.Q."/>
            <person name="Ai Y."/>
            <person name="Zhai J.W."/>
            <person name="Wu S.S."/>
            <person name="Zhou Z."/>
            <person name="Hsiao Y.Y."/>
            <person name="Wu W.L."/>
            <person name="Chen Y.Y."/>
            <person name="Lin Y.F."/>
            <person name="Hsu J.L."/>
            <person name="Li C.Y."/>
            <person name="Wang Z.W."/>
            <person name="Zhao X."/>
            <person name="Zhong W.Y."/>
            <person name="Ma X.K."/>
            <person name="Ma L."/>
            <person name="Huang J."/>
            <person name="Chen G.Z."/>
            <person name="Huang M.Z."/>
            <person name="Huang L."/>
            <person name="Peng D.H."/>
            <person name="Luo Y.B."/>
            <person name="Zou S.Q."/>
            <person name="Chen S.P."/>
            <person name="Lan S."/>
            <person name="Tsai W.C."/>
            <person name="Van de Peer Y."/>
            <person name="Liu Z.J."/>
        </authorList>
    </citation>
    <scope>NUCLEOTIDE SEQUENCE [LARGE SCALE GENOMIC DNA]</scope>
    <source>
        <strain evidence="9">Lor288</strain>
    </source>
</reference>
<proteinExistence type="predicted"/>
<comment type="caution">
    <text evidence="9">The sequence shown here is derived from an EMBL/GenBank/DDBJ whole genome shotgun (WGS) entry which is preliminary data.</text>
</comment>
<dbReference type="InterPro" id="IPR056034">
    <property type="entry name" value="DUF7615"/>
</dbReference>
<name>A0ABR2MEU0_9ASPA</name>
<protein>
    <recommendedName>
        <fullName evidence="11">Oberon PHD finger domain-containing protein</fullName>
    </recommendedName>
</protein>
<dbReference type="EMBL" id="JBBWWR010000008">
    <property type="protein sequence ID" value="KAK8962508.1"/>
    <property type="molecule type" value="Genomic_DNA"/>
</dbReference>
<keyword evidence="3" id="KW-0863">Zinc-finger</keyword>
<organism evidence="9 10">
    <name type="scientific">Platanthera guangdongensis</name>
    <dbReference type="NCBI Taxonomy" id="2320717"/>
    <lineage>
        <taxon>Eukaryota</taxon>
        <taxon>Viridiplantae</taxon>
        <taxon>Streptophyta</taxon>
        <taxon>Embryophyta</taxon>
        <taxon>Tracheophyta</taxon>
        <taxon>Spermatophyta</taxon>
        <taxon>Magnoliopsida</taxon>
        <taxon>Liliopsida</taxon>
        <taxon>Asparagales</taxon>
        <taxon>Orchidaceae</taxon>
        <taxon>Orchidoideae</taxon>
        <taxon>Orchideae</taxon>
        <taxon>Orchidinae</taxon>
        <taxon>Platanthera</taxon>
    </lineage>
</organism>
<comment type="subcellular location">
    <subcellularLocation>
        <location evidence="1">Nucleus</location>
    </subcellularLocation>
</comment>
<evidence type="ECO:0008006" key="11">
    <source>
        <dbReference type="Google" id="ProtNLM"/>
    </source>
</evidence>
<dbReference type="InterPro" id="IPR032881">
    <property type="entry name" value="Oberon-like_PHD"/>
</dbReference>
<evidence type="ECO:0000259" key="7">
    <source>
        <dbReference type="Pfam" id="PF23299"/>
    </source>
</evidence>
<dbReference type="PANTHER" id="PTHR33345">
    <property type="entry name" value="ADAPTER PROTEIN, PUTATIVE-RELATED"/>
    <property type="match status" value="1"/>
</dbReference>
<keyword evidence="4" id="KW-0862">Zinc</keyword>
<dbReference type="PANTHER" id="PTHR33345:SF6">
    <property type="entry name" value="OS03G0747200 PROTEIN"/>
    <property type="match status" value="1"/>
</dbReference>
<sequence length="498" mass="54935">MHAIKSMDPGQLNGTNGDAISTSKKILDLKPARAGASGVGLPYAPAGWPHPGDNWTWSVGHRKTLSGHWIDRSLHPPNYFPKISGCKARFQSRISLRQYIRKEFPNADVDAFFASFVWKVPACTGSAGIENHHHKEYHNGILEENICPGSESAVIPGDCKVGNGMCKSVKDNDCHLKVKACDICCNESSFCRDCCCILCSGIVDSAHGGFSFIRCRAIVEEDLTCGHCAHIECALRSHMAGTVGGSIGLDAEYYCRRCDNKTDLVQHVVQFIETCESLDSSDDIEKILNLGSCILIGSGKIRAKNLRNCIAAITSKLNRGINLGEIWKAKNAISNLTDAPPFSGKEIIILDSPENSTNNAPAEPLLNRKNVMELQGHIAEDHATVSAKLEDQIDDVLRRLKDSQEFEYRTAEEKLYAQKDFLLGLYRQLEAERGELAMPTPLRNGGNSDDALLTSVLSRVDQIKREEAKLEQMMRVAGGFGRIPDSIVRQYFYVSEDY</sequence>
<keyword evidence="5" id="KW-0539">Nucleus</keyword>
<evidence type="ECO:0000313" key="10">
    <source>
        <dbReference type="Proteomes" id="UP001412067"/>
    </source>
</evidence>
<dbReference type="Pfam" id="PF07227">
    <property type="entry name" value="PHD_Oberon"/>
    <property type="match status" value="1"/>
</dbReference>
<evidence type="ECO:0000256" key="3">
    <source>
        <dbReference type="ARBA" id="ARBA00022771"/>
    </source>
</evidence>
<keyword evidence="10" id="KW-1185">Reference proteome</keyword>
<feature type="domain" description="DUF7081" evidence="7">
    <location>
        <begin position="31"/>
        <end position="122"/>
    </location>
</feature>
<dbReference type="Pfam" id="PF23299">
    <property type="entry name" value="DUF7081"/>
    <property type="match status" value="1"/>
</dbReference>
<evidence type="ECO:0000256" key="5">
    <source>
        <dbReference type="ARBA" id="ARBA00023242"/>
    </source>
</evidence>
<dbReference type="Pfam" id="PF24590">
    <property type="entry name" value="DUF7615"/>
    <property type="match status" value="1"/>
</dbReference>
<evidence type="ECO:0000256" key="4">
    <source>
        <dbReference type="ARBA" id="ARBA00022833"/>
    </source>
</evidence>
<dbReference type="InterPro" id="IPR055508">
    <property type="entry name" value="DUF7081"/>
</dbReference>
<feature type="domain" description="DUF7615" evidence="8">
    <location>
        <begin position="383"/>
        <end position="490"/>
    </location>
</feature>
<evidence type="ECO:0000259" key="6">
    <source>
        <dbReference type="Pfam" id="PF07227"/>
    </source>
</evidence>
<accession>A0ABR2MEU0</accession>
<dbReference type="Proteomes" id="UP001412067">
    <property type="component" value="Unassembled WGS sequence"/>
</dbReference>
<evidence type="ECO:0000256" key="2">
    <source>
        <dbReference type="ARBA" id="ARBA00022723"/>
    </source>
</evidence>
<evidence type="ECO:0000259" key="8">
    <source>
        <dbReference type="Pfam" id="PF24590"/>
    </source>
</evidence>
<gene>
    <name evidence="9" type="ORF">KSP40_PGU010892</name>
</gene>
<keyword evidence="2" id="KW-0479">Metal-binding</keyword>
<feature type="domain" description="Oberon-like PHD finger" evidence="6">
    <location>
        <begin position="165"/>
        <end position="293"/>
    </location>
</feature>
<evidence type="ECO:0000256" key="1">
    <source>
        <dbReference type="ARBA" id="ARBA00004123"/>
    </source>
</evidence>